<dbReference type="InterPro" id="IPR043130">
    <property type="entry name" value="CDP-OH_PTrfase_TM_dom"/>
</dbReference>
<gene>
    <name evidence="2" type="ORF">NO1_0124</name>
</gene>
<evidence type="ECO:0000256" key="1">
    <source>
        <dbReference type="SAM" id="Phobius"/>
    </source>
</evidence>
<evidence type="ECO:0000313" key="3">
    <source>
        <dbReference type="Proteomes" id="UP000269352"/>
    </source>
</evidence>
<dbReference type="AlphaFoldDB" id="A0A388T8U1"/>
<keyword evidence="3" id="KW-1185">Reference proteome</keyword>
<protein>
    <submittedName>
        <fullName evidence="2">CDP-alcohol phosphatidyltransferase</fullName>
    </submittedName>
</protein>
<dbReference type="EMBL" id="BGZN01000001">
    <property type="protein sequence ID" value="GBR72618.1"/>
    <property type="molecule type" value="Genomic_DNA"/>
</dbReference>
<organism evidence="2 3">
    <name type="scientific">Termititenax aidoneus</name>
    <dbReference type="NCBI Taxonomy" id="2218524"/>
    <lineage>
        <taxon>Bacteria</taxon>
        <taxon>Bacillati</taxon>
        <taxon>Candidatus Margulisiibacteriota</taxon>
        <taxon>Candidatus Termititenacia</taxon>
        <taxon>Candidatus Termititenacales</taxon>
        <taxon>Candidatus Termititenacaceae</taxon>
        <taxon>Candidatus Termititenax</taxon>
    </lineage>
</organism>
<dbReference type="Gene3D" id="1.20.120.1760">
    <property type="match status" value="1"/>
</dbReference>
<feature type="transmembrane region" description="Helical" evidence="1">
    <location>
        <begin position="132"/>
        <end position="152"/>
    </location>
</feature>
<reference evidence="2 3" key="1">
    <citation type="journal article" date="2019" name="ISME J.">
        <title>Genome analyses of uncultured TG2/ZB3 bacteria in 'Margulisbacteria' specifically attached to ectosymbiotic spirochetes of protists in the termite gut.</title>
        <authorList>
            <person name="Utami Y.D."/>
            <person name="Kuwahara H."/>
            <person name="Igai K."/>
            <person name="Murakami T."/>
            <person name="Sugaya K."/>
            <person name="Morikawa T."/>
            <person name="Nagura Y."/>
            <person name="Yuki M."/>
            <person name="Deevong P."/>
            <person name="Inoue T."/>
            <person name="Kihara K."/>
            <person name="Lo N."/>
            <person name="Yamada A."/>
            <person name="Ohkuma M."/>
            <person name="Hongoh Y."/>
        </authorList>
    </citation>
    <scope>NUCLEOTIDE SEQUENCE [LARGE SCALE GENOMIC DNA]</scope>
    <source>
        <strain evidence="2">NkOx7-01</strain>
    </source>
</reference>
<dbReference type="Pfam" id="PF01066">
    <property type="entry name" value="CDP-OH_P_transf"/>
    <property type="match status" value="1"/>
</dbReference>
<dbReference type="GO" id="GO:0008654">
    <property type="term" value="P:phospholipid biosynthetic process"/>
    <property type="evidence" value="ECO:0007669"/>
    <property type="project" value="InterPro"/>
</dbReference>
<name>A0A388T8U1_TERA1</name>
<accession>A0A388T8U1</accession>
<dbReference type="GO" id="GO:0016020">
    <property type="term" value="C:membrane"/>
    <property type="evidence" value="ECO:0007669"/>
    <property type="project" value="InterPro"/>
</dbReference>
<feature type="transmembrane region" description="Helical" evidence="1">
    <location>
        <begin position="105"/>
        <end position="126"/>
    </location>
</feature>
<keyword evidence="1" id="KW-0812">Transmembrane</keyword>
<dbReference type="Proteomes" id="UP000269352">
    <property type="component" value="Unassembled WGS sequence"/>
</dbReference>
<keyword evidence="1" id="KW-0472">Membrane</keyword>
<evidence type="ECO:0000313" key="2">
    <source>
        <dbReference type="EMBL" id="GBR72618.1"/>
    </source>
</evidence>
<feature type="transmembrane region" description="Helical" evidence="1">
    <location>
        <begin position="172"/>
        <end position="205"/>
    </location>
</feature>
<proteinExistence type="predicted"/>
<comment type="caution">
    <text evidence="2">The sequence shown here is derived from an EMBL/GenBank/DDBJ whole genome shotgun (WGS) entry which is preliminary data.</text>
</comment>
<dbReference type="InterPro" id="IPR000462">
    <property type="entry name" value="CDP-OH_P_trans"/>
</dbReference>
<dbReference type="GO" id="GO:0016780">
    <property type="term" value="F:phosphotransferase activity, for other substituted phosphate groups"/>
    <property type="evidence" value="ECO:0007669"/>
    <property type="project" value="InterPro"/>
</dbReference>
<sequence length="236" mass="27372">MLKSIARMDKFVMSLNFSMLRWQDRRGLKTYERKFLRLINFFRWFRCTSNFLTAAAVFWALLGGGFVLYELRLEAIGSFFLAWFFTHFDGIYARQTGAESRFGEFWNALANLLCDVLLFVPLLAKLIFADSYFLAVVLLSAFVLHGILLFVLQQIKLLKLKTPVLFFNRAELWLIFGVCWLLDWLPVAVIGNTLLLLTALLYLLYQVCRALPRTAPKIKARFAGQSRGKNKTKSRK</sequence>
<feature type="transmembrane region" description="Helical" evidence="1">
    <location>
        <begin position="51"/>
        <end position="69"/>
    </location>
</feature>
<keyword evidence="1" id="KW-1133">Transmembrane helix</keyword>